<dbReference type="AlphaFoldDB" id="A0AA39J4T4"/>
<accession>A0AA39J4T4</accession>
<proteinExistence type="predicted"/>
<evidence type="ECO:0000313" key="2">
    <source>
        <dbReference type="Proteomes" id="UP001175226"/>
    </source>
</evidence>
<comment type="caution">
    <text evidence="1">The sequence shown here is derived from an EMBL/GenBank/DDBJ whole genome shotgun (WGS) entry which is preliminary data.</text>
</comment>
<name>A0AA39J4T4_9AGAR</name>
<gene>
    <name evidence="1" type="ORF">EV421DRAFT_1740089</name>
</gene>
<protein>
    <submittedName>
        <fullName evidence="1">Uncharacterized protein</fullName>
    </submittedName>
</protein>
<organism evidence="1 2">
    <name type="scientific">Armillaria borealis</name>
    <dbReference type="NCBI Taxonomy" id="47425"/>
    <lineage>
        <taxon>Eukaryota</taxon>
        <taxon>Fungi</taxon>
        <taxon>Dikarya</taxon>
        <taxon>Basidiomycota</taxon>
        <taxon>Agaricomycotina</taxon>
        <taxon>Agaricomycetes</taxon>
        <taxon>Agaricomycetidae</taxon>
        <taxon>Agaricales</taxon>
        <taxon>Marasmiineae</taxon>
        <taxon>Physalacriaceae</taxon>
        <taxon>Armillaria</taxon>
    </lineage>
</organism>
<evidence type="ECO:0000313" key="1">
    <source>
        <dbReference type="EMBL" id="KAK0435629.1"/>
    </source>
</evidence>
<reference evidence="1" key="1">
    <citation type="submission" date="2023-06" db="EMBL/GenBank/DDBJ databases">
        <authorList>
            <consortium name="Lawrence Berkeley National Laboratory"/>
            <person name="Ahrendt S."/>
            <person name="Sahu N."/>
            <person name="Indic B."/>
            <person name="Wong-Bajracharya J."/>
            <person name="Merenyi Z."/>
            <person name="Ke H.-M."/>
            <person name="Monk M."/>
            <person name="Kocsube S."/>
            <person name="Drula E."/>
            <person name="Lipzen A."/>
            <person name="Balint B."/>
            <person name="Henrissat B."/>
            <person name="Andreopoulos B."/>
            <person name="Martin F.M."/>
            <person name="Harder C.B."/>
            <person name="Rigling D."/>
            <person name="Ford K.L."/>
            <person name="Foster G.D."/>
            <person name="Pangilinan J."/>
            <person name="Papanicolaou A."/>
            <person name="Barry K."/>
            <person name="LaButti K."/>
            <person name="Viragh M."/>
            <person name="Koriabine M."/>
            <person name="Yan M."/>
            <person name="Riley R."/>
            <person name="Champramary S."/>
            <person name="Plett K.L."/>
            <person name="Tsai I.J."/>
            <person name="Slot J."/>
            <person name="Sipos G."/>
            <person name="Plett J."/>
            <person name="Nagy L.G."/>
            <person name="Grigoriev I.V."/>
        </authorList>
    </citation>
    <scope>NUCLEOTIDE SEQUENCE</scope>
    <source>
        <strain evidence="1">FPL87.14</strain>
    </source>
</reference>
<keyword evidence="2" id="KW-1185">Reference proteome</keyword>
<dbReference type="Proteomes" id="UP001175226">
    <property type="component" value="Unassembled WGS sequence"/>
</dbReference>
<sequence>MQIVSIITTLRSLAMHITMAGQRTLQHGPTFLATREIDLTAISSQIQRIEMMNIQCSNQVDTLSRGSDGTPGYATLPEMTIVFATYQSHVDIRARFSTLPTIQDDFTGPVVTRVSMTHTHPLGYSAPIFSGTTIEVLTPFPHFQLPPPYEELATWYEPQHVRGRAVPYRAGNNATPTLYCTRITLAEKPLHKAISARDVWWAIYMHETKISVQAHRKYCYVY</sequence>
<dbReference type="EMBL" id="JAUEPT010000061">
    <property type="protein sequence ID" value="KAK0435629.1"/>
    <property type="molecule type" value="Genomic_DNA"/>
</dbReference>